<name>A0A9Q9RL48_FUSFU</name>
<sequence>MVNNDSRRAASNEYNLTRDYFSYEISKGDLDWRSSQVDSVLSSFEEAKKVMSAQAIHEIHKYLKAGRWINDAPSASRHPAYKHIKGQSSGPKRGVRLLYYPYFFVLHAIFPPSESLRIVCEEFGRHWDLQVDVQEPFYPRLKDTEREMELIMGKNPRPRGQVGRSSRSQFSTALFTLTHDGDSETEDQEGSIQVATDTAHISQPVPASAPDTLRNYDEQLAKRRIREVQEKAQEIHQHTMMAQEAFKWGQEHALAAIEIAESIVDTFNAAKHHIFGVPDDEKRPNKRLREN</sequence>
<organism evidence="1 2">
    <name type="scientific">Fusarium fujikuroi</name>
    <name type="common">Bakanae and foot rot disease fungus</name>
    <name type="synonym">Gibberella fujikuroi</name>
    <dbReference type="NCBI Taxonomy" id="5127"/>
    <lineage>
        <taxon>Eukaryota</taxon>
        <taxon>Fungi</taxon>
        <taxon>Dikarya</taxon>
        <taxon>Ascomycota</taxon>
        <taxon>Pezizomycotina</taxon>
        <taxon>Sordariomycetes</taxon>
        <taxon>Hypocreomycetidae</taxon>
        <taxon>Hypocreales</taxon>
        <taxon>Nectriaceae</taxon>
        <taxon>Fusarium</taxon>
        <taxon>Fusarium fujikuroi species complex</taxon>
    </lineage>
</organism>
<evidence type="ECO:0000313" key="1">
    <source>
        <dbReference type="EMBL" id="VTT68046.1"/>
    </source>
</evidence>
<dbReference type="AlphaFoldDB" id="A0A9Q9RL48"/>
<dbReference type="EMBL" id="CABFJX010000223">
    <property type="protein sequence ID" value="VTT68046.1"/>
    <property type="molecule type" value="Genomic_DNA"/>
</dbReference>
<evidence type="ECO:0000313" key="2">
    <source>
        <dbReference type="Proteomes" id="UP000760494"/>
    </source>
</evidence>
<gene>
    <name evidence="1" type="ORF">C2S_1091</name>
</gene>
<dbReference type="Proteomes" id="UP000760494">
    <property type="component" value="Unassembled WGS sequence"/>
</dbReference>
<protein>
    <submittedName>
        <fullName evidence="1">Uncharacterized protein</fullName>
    </submittedName>
</protein>
<comment type="caution">
    <text evidence="1">The sequence shown here is derived from an EMBL/GenBank/DDBJ whole genome shotgun (WGS) entry which is preliminary data.</text>
</comment>
<reference evidence="1" key="1">
    <citation type="submission" date="2019-05" db="EMBL/GenBank/DDBJ databases">
        <authorList>
            <person name="Piombo E."/>
        </authorList>
    </citation>
    <scope>NUCLEOTIDE SEQUENCE</scope>
    <source>
        <strain evidence="1">C2S</strain>
    </source>
</reference>
<proteinExistence type="predicted"/>
<accession>A0A9Q9RL48</accession>